<dbReference type="EMBL" id="AHNP02000003">
    <property type="protein sequence ID" value="EPG59685.1"/>
    <property type="molecule type" value="Genomic_DNA"/>
</dbReference>
<dbReference type="Proteomes" id="UP000014570">
    <property type="component" value="Unassembled WGS sequence"/>
</dbReference>
<feature type="compositionally biased region" description="Basic and acidic residues" evidence="1">
    <location>
        <begin position="20"/>
        <end position="31"/>
    </location>
</feature>
<dbReference type="AlphaFoldDB" id="A0AAV3JKN5"/>
<proteinExistence type="predicted"/>
<name>A0AAV3JKN5_LEPBO</name>
<evidence type="ECO:0000256" key="1">
    <source>
        <dbReference type="SAM" id="MobiDB-lite"/>
    </source>
</evidence>
<protein>
    <submittedName>
        <fullName evidence="2">Uncharacterized protein</fullName>
    </submittedName>
</protein>
<reference evidence="2 3" key="1">
    <citation type="submission" date="2013-04" db="EMBL/GenBank/DDBJ databases">
        <authorList>
            <person name="Harkins D.M."/>
            <person name="Durkin A.S."/>
            <person name="Brinkac L.M."/>
            <person name="Haft D.H."/>
            <person name="Selengut J.D."/>
            <person name="Sanka R."/>
            <person name="DePew J."/>
            <person name="Purushe J."/>
            <person name="Chanthongthip A."/>
            <person name="Lattana O."/>
            <person name="Phetsouvanh R."/>
            <person name="Newton P.N."/>
            <person name="Vinetz J.M."/>
            <person name="Sutton G.G."/>
            <person name="Nierman W.C."/>
            <person name="Fouts D.E."/>
        </authorList>
    </citation>
    <scope>NUCLEOTIDE SEQUENCE [LARGE SCALE GENOMIC DNA]</scope>
    <source>
        <strain evidence="2 3">UI 09931</strain>
    </source>
</reference>
<accession>A0AAV3JKN5</accession>
<organism evidence="2 3">
    <name type="scientific">Leptospira borgpetersenii serovar Javanica str. UI 09931</name>
    <dbReference type="NCBI Taxonomy" id="1049767"/>
    <lineage>
        <taxon>Bacteria</taxon>
        <taxon>Pseudomonadati</taxon>
        <taxon>Spirochaetota</taxon>
        <taxon>Spirochaetia</taxon>
        <taxon>Leptospirales</taxon>
        <taxon>Leptospiraceae</taxon>
        <taxon>Leptospira</taxon>
    </lineage>
</organism>
<sequence>MELDKFLMIQAGKSNFQKGGDIKGNFKDRGNSRPTGWP</sequence>
<feature type="region of interest" description="Disordered" evidence="1">
    <location>
        <begin position="16"/>
        <end position="38"/>
    </location>
</feature>
<comment type="caution">
    <text evidence="2">The sequence shown here is derived from an EMBL/GenBank/DDBJ whole genome shotgun (WGS) entry which is preliminary data.</text>
</comment>
<evidence type="ECO:0000313" key="2">
    <source>
        <dbReference type="EMBL" id="EPG59685.1"/>
    </source>
</evidence>
<evidence type="ECO:0000313" key="3">
    <source>
        <dbReference type="Proteomes" id="UP000014570"/>
    </source>
</evidence>
<gene>
    <name evidence="2" type="ORF">LEP1GSC103_3774</name>
</gene>